<feature type="binding site" evidence="4">
    <location>
        <position position="144"/>
    </location>
    <ligand>
        <name>substrate</name>
    </ligand>
</feature>
<feature type="domain" description="Amidohydrolase-related" evidence="5">
    <location>
        <begin position="55"/>
        <end position="400"/>
    </location>
</feature>
<feature type="binding site" evidence="4">
    <location>
        <position position="92"/>
    </location>
    <ligand>
        <name>substrate</name>
    </ligand>
</feature>
<comment type="function">
    <text evidence="4">Catalyzes the deamination of 5-methylthioadenosine and S-adenosyl-L-homocysteine into 5-methylthioinosine and S-inosyl-L-homocysteine, respectively. Is also able to deaminate adenosine.</text>
</comment>
<evidence type="ECO:0000313" key="7">
    <source>
        <dbReference type="Proteomes" id="UP000606870"/>
    </source>
</evidence>
<dbReference type="InterPro" id="IPR006680">
    <property type="entry name" value="Amidohydro-rel"/>
</dbReference>
<dbReference type="Gene3D" id="2.30.40.10">
    <property type="entry name" value="Urease, subunit C, domain 1"/>
    <property type="match status" value="1"/>
</dbReference>
<comment type="caution">
    <text evidence="4">Lacks conserved residue(s) required for the propagation of feature annotation.</text>
</comment>
<keyword evidence="1 4" id="KW-0479">Metal-binding</keyword>
<dbReference type="PANTHER" id="PTHR43794:SF11">
    <property type="entry name" value="AMIDOHYDROLASE-RELATED DOMAIN-CONTAINING PROTEIN"/>
    <property type="match status" value="1"/>
</dbReference>
<evidence type="ECO:0000256" key="3">
    <source>
        <dbReference type="ARBA" id="ARBA00022833"/>
    </source>
</evidence>
<evidence type="ECO:0000256" key="1">
    <source>
        <dbReference type="ARBA" id="ARBA00022723"/>
    </source>
</evidence>
<feature type="binding site" evidence="4">
    <location>
        <position position="209"/>
    </location>
    <ligand>
        <name>Zn(2+)</name>
        <dbReference type="ChEBI" id="CHEBI:29105"/>
    </ligand>
</feature>
<evidence type="ECO:0000256" key="2">
    <source>
        <dbReference type="ARBA" id="ARBA00022801"/>
    </source>
</evidence>
<gene>
    <name evidence="4" type="primary">mtaD</name>
    <name evidence="6" type="ORF">H8J70_05385</name>
</gene>
<dbReference type="InterPro" id="IPR011059">
    <property type="entry name" value="Metal-dep_hydrolase_composite"/>
</dbReference>
<dbReference type="InterPro" id="IPR023512">
    <property type="entry name" value="Deaminase_MtaD/DadD"/>
</dbReference>
<keyword evidence="7" id="KW-1185">Reference proteome</keyword>
<sequence>MKKTIIKNVGLYQDHVIKEHQNIEITDDRISGFPTDKDLLDRVYDETLDGHGMLATPGFVNTHNHIAMTVFRSYADDMNLMDWLQTKIWPAEDHLDSDVVYNQTMLGIAEMIRCGTTSFADMYFFMDDTARAVAESGIRACLSRGMTGITPSAETALKENRQLFLDWHKKGDGRITVMLGPHAPYTNTAAYLQRVVALAKELGAEIHTHLSETKGEVEECRKKYGKSPIAWFDELGLFDTGCLAAHCVWVDADDLDIMARKHVRVAHNPGSNLKLASGIAPIGKMLEKGITVGLGTDGASSNNNLDIMEEMHLAALIHKANTLDPLVIPAETAVNMLTEGGAKALGYTDIGRLETGYKADITLIDRSGLHWYPRNDQMSLLAYAANSFDVDTVLVNGKILLRNKEFTTIDIEKIKHEAERTKNKLFASL</sequence>
<dbReference type="HAMAP" id="MF_01281">
    <property type="entry name" value="MTA_SAH_deamin"/>
    <property type="match status" value="1"/>
</dbReference>
<dbReference type="EMBL" id="JACOGK010000012">
    <property type="protein sequence ID" value="MBC3536680.1"/>
    <property type="molecule type" value="Genomic_DNA"/>
</dbReference>
<feature type="binding site" evidence="4">
    <location>
        <position position="182"/>
    </location>
    <ligand>
        <name>substrate</name>
    </ligand>
</feature>
<feature type="binding site" evidence="4">
    <location>
        <position position="297"/>
    </location>
    <ligand>
        <name>substrate</name>
    </ligand>
</feature>
<comment type="cofactor">
    <cofactor evidence="4">
        <name>Zn(2+)</name>
        <dbReference type="ChEBI" id="CHEBI:29105"/>
    </cofactor>
    <text evidence="4">Binds 1 zinc ion per subunit.</text>
</comment>
<keyword evidence="2 4" id="KW-0378">Hydrolase</keyword>
<feature type="binding site" evidence="4">
    <location>
        <position position="63"/>
    </location>
    <ligand>
        <name>Zn(2+)</name>
        <dbReference type="ChEBI" id="CHEBI:29105"/>
    </ligand>
</feature>
<dbReference type="PANTHER" id="PTHR43794">
    <property type="entry name" value="AMINOHYDROLASE SSNA-RELATED"/>
    <property type="match status" value="1"/>
</dbReference>
<dbReference type="SUPFAM" id="SSF51338">
    <property type="entry name" value="Composite domain of metallo-dependent hydrolases"/>
    <property type="match status" value="1"/>
</dbReference>
<accession>A0ABR6VH97</accession>
<dbReference type="CDD" id="cd01298">
    <property type="entry name" value="ATZ_TRZ_like"/>
    <property type="match status" value="1"/>
</dbReference>
<name>A0ABR6VH97_9FIRM</name>
<dbReference type="Gene3D" id="3.20.20.140">
    <property type="entry name" value="Metal-dependent hydrolases"/>
    <property type="match status" value="1"/>
</dbReference>
<comment type="caution">
    <text evidence="6">The sequence shown here is derived from an EMBL/GenBank/DDBJ whole genome shotgun (WGS) entry which is preliminary data.</text>
</comment>
<dbReference type="EC" id="3.5.4.28" evidence="4"/>
<keyword evidence="3 4" id="KW-0862">Zinc</keyword>
<comment type="similarity">
    <text evidence="4">Belongs to the metallo-dependent hydrolases superfamily. MTA/SAH deaminase family.</text>
</comment>
<feature type="binding site" evidence="4">
    <location>
        <position position="297"/>
    </location>
    <ligand>
        <name>Zn(2+)</name>
        <dbReference type="ChEBI" id="CHEBI:29105"/>
    </ligand>
</feature>
<evidence type="ECO:0000313" key="6">
    <source>
        <dbReference type="EMBL" id="MBC3536680.1"/>
    </source>
</evidence>
<feature type="binding site" evidence="4">
    <location>
        <position position="212"/>
    </location>
    <ligand>
        <name>substrate</name>
    </ligand>
</feature>
<evidence type="ECO:0000256" key="4">
    <source>
        <dbReference type="HAMAP-Rule" id="MF_01281"/>
    </source>
</evidence>
<organism evidence="6 7">
    <name type="scientific">Megasphaera hominis</name>
    <dbReference type="NCBI Taxonomy" id="159836"/>
    <lineage>
        <taxon>Bacteria</taxon>
        <taxon>Bacillati</taxon>
        <taxon>Bacillota</taxon>
        <taxon>Negativicutes</taxon>
        <taxon>Veillonellales</taxon>
        <taxon>Veillonellaceae</taxon>
        <taxon>Megasphaera</taxon>
    </lineage>
</organism>
<proteinExistence type="inferred from homology"/>
<feature type="binding site" evidence="4">
    <location>
        <position position="65"/>
    </location>
    <ligand>
        <name>Zn(2+)</name>
        <dbReference type="ChEBI" id="CHEBI:29105"/>
    </ligand>
</feature>
<dbReference type="Pfam" id="PF01979">
    <property type="entry name" value="Amidohydro_1"/>
    <property type="match status" value="1"/>
</dbReference>
<comment type="catalytic activity">
    <reaction evidence="4">
        <text>S-adenosyl-L-homocysteine + H2O + H(+) = S-inosyl-L-homocysteine + NH4(+)</text>
        <dbReference type="Rhea" id="RHEA:20716"/>
        <dbReference type="ChEBI" id="CHEBI:15377"/>
        <dbReference type="ChEBI" id="CHEBI:15378"/>
        <dbReference type="ChEBI" id="CHEBI:28938"/>
        <dbReference type="ChEBI" id="CHEBI:57856"/>
        <dbReference type="ChEBI" id="CHEBI:57985"/>
        <dbReference type="EC" id="3.5.4.28"/>
    </reaction>
</comment>
<evidence type="ECO:0000259" key="5">
    <source>
        <dbReference type="Pfam" id="PF01979"/>
    </source>
</evidence>
<dbReference type="InterPro" id="IPR050287">
    <property type="entry name" value="MTA/SAH_deaminase"/>
</dbReference>
<dbReference type="InterPro" id="IPR032466">
    <property type="entry name" value="Metal_Hydrolase"/>
</dbReference>
<dbReference type="EC" id="3.5.4.31" evidence="4"/>
<protein>
    <recommendedName>
        <fullName evidence="4">5-methylthioadenosine/S-adenosylhomocysteine deaminase</fullName>
        <shortName evidence="4">MTA/SAH deaminase</shortName>
        <ecNumber evidence="4">3.5.4.28</ecNumber>
        <ecNumber evidence="4">3.5.4.31</ecNumber>
    </recommendedName>
</protein>
<comment type="catalytic activity">
    <reaction evidence="4">
        <text>S-methyl-5'-thioadenosine + H2O + H(+) = S-methyl-5'-thioinosine + NH4(+)</text>
        <dbReference type="Rhea" id="RHEA:25025"/>
        <dbReference type="ChEBI" id="CHEBI:15377"/>
        <dbReference type="ChEBI" id="CHEBI:15378"/>
        <dbReference type="ChEBI" id="CHEBI:17509"/>
        <dbReference type="ChEBI" id="CHEBI:28938"/>
        <dbReference type="ChEBI" id="CHEBI:48595"/>
        <dbReference type="EC" id="3.5.4.31"/>
    </reaction>
</comment>
<dbReference type="SUPFAM" id="SSF51556">
    <property type="entry name" value="Metallo-dependent hydrolases"/>
    <property type="match status" value="1"/>
</dbReference>
<dbReference type="Proteomes" id="UP000606870">
    <property type="component" value="Unassembled WGS sequence"/>
</dbReference>
<dbReference type="RefSeq" id="WP_186502836.1">
    <property type="nucleotide sequence ID" value="NZ_JACOGK010000012.1"/>
</dbReference>
<reference evidence="6 7" key="1">
    <citation type="submission" date="2020-08" db="EMBL/GenBank/DDBJ databases">
        <authorList>
            <person name="Liu C."/>
            <person name="Sun Q."/>
        </authorList>
    </citation>
    <scope>NUCLEOTIDE SEQUENCE [LARGE SCALE GENOMIC DNA]</scope>
    <source>
        <strain evidence="6 7">NSJ-59</strain>
    </source>
</reference>